<keyword evidence="6" id="KW-0539">Nucleus</keyword>
<gene>
    <name evidence="8" type="ORF">PVK06_043605</name>
</gene>
<dbReference type="EMBL" id="JARKNE010000012">
    <property type="protein sequence ID" value="KAK5775684.1"/>
    <property type="molecule type" value="Genomic_DNA"/>
</dbReference>
<evidence type="ECO:0000259" key="7">
    <source>
        <dbReference type="Pfam" id="PF14372"/>
    </source>
</evidence>
<comment type="subcellular location">
    <subcellularLocation>
        <location evidence="1">Nucleus</location>
    </subcellularLocation>
</comment>
<evidence type="ECO:0000256" key="3">
    <source>
        <dbReference type="ARBA" id="ARBA00022771"/>
    </source>
</evidence>
<dbReference type="InterPro" id="IPR052035">
    <property type="entry name" value="ZnF_BED_domain_contain"/>
</dbReference>
<evidence type="ECO:0000256" key="4">
    <source>
        <dbReference type="ARBA" id="ARBA00022833"/>
    </source>
</evidence>
<keyword evidence="9" id="KW-1185">Reference proteome</keyword>
<dbReference type="InterPro" id="IPR025525">
    <property type="entry name" value="hAT-like_transposase_RNase-H"/>
</dbReference>
<evidence type="ECO:0000313" key="8">
    <source>
        <dbReference type="EMBL" id="KAK5775684.1"/>
    </source>
</evidence>
<feature type="domain" description="hAT-like transposase RNase-H fold" evidence="7">
    <location>
        <begin position="248"/>
        <end position="329"/>
    </location>
</feature>
<evidence type="ECO:0000313" key="9">
    <source>
        <dbReference type="Proteomes" id="UP001358586"/>
    </source>
</evidence>
<keyword evidence="2" id="KW-0479">Metal-binding</keyword>
<proteinExistence type="predicted"/>
<dbReference type="PANTHER" id="PTHR46481">
    <property type="entry name" value="ZINC FINGER BED DOMAIN-CONTAINING PROTEIN 4"/>
    <property type="match status" value="1"/>
</dbReference>
<dbReference type="SUPFAM" id="SSF53098">
    <property type="entry name" value="Ribonuclease H-like"/>
    <property type="match status" value="1"/>
</dbReference>
<evidence type="ECO:0000256" key="1">
    <source>
        <dbReference type="ARBA" id="ARBA00004123"/>
    </source>
</evidence>
<keyword evidence="4" id="KW-0862">Zinc</keyword>
<sequence>MGPKKCSVITVSLKGQSNLFLPPQAPRSDSANGIQTWKYDQANIREVVSHMIMVHELPFAFTEYELFTLLMKIASPHHKCLQNWGIKGKVCLIFVGSASYNDAVVRMLKDSLSFHKRLPLNGKLFHVHCCAHILNLLVHDGLSKIEDVIDNVRESVKYITASTVPLTMFSDIVKQLQLPNKRLILDCCTRWNATYAMLSCVLEFKDVFLWYAQRDASYKYFPSDEDWVKVQEVCSFLALFNEVNNIISGSECPTSNLFLPKLWSIKELLMEKSLSEELWMRQMVDKMQIKFDKYWVECSLLISIAAILDPSNKMKLIYFSFCVIYSEEEASR</sequence>
<dbReference type="Proteomes" id="UP001358586">
    <property type="component" value="Chromosome 12"/>
</dbReference>
<keyword evidence="5" id="KW-0238">DNA-binding</keyword>
<protein>
    <recommendedName>
        <fullName evidence="7">hAT-like transposase RNase-H fold domain-containing protein</fullName>
    </recommendedName>
</protein>
<dbReference type="InterPro" id="IPR012337">
    <property type="entry name" value="RNaseH-like_sf"/>
</dbReference>
<name>A0ABR0MRG7_GOSAR</name>
<accession>A0ABR0MRG7</accession>
<comment type="caution">
    <text evidence="8">The sequence shown here is derived from an EMBL/GenBank/DDBJ whole genome shotgun (WGS) entry which is preliminary data.</text>
</comment>
<keyword evidence="3" id="KW-0863">Zinc-finger</keyword>
<reference evidence="8 9" key="1">
    <citation type="submission" date="2023-03" db="EMBL/GenBank/DDBJ databases">
        <title>WGS of Gossypium arboreum.</title>
        <authorList>
            <person name="Yu D."/>
        </authorList>
    </citation>
    <scope>NUCLEOTIDE SEQUENCE [LARGE SCALE GENOMIC DNA]</scope>
    <source>
        <tissue evidence="8">Leaf</tissue>
    </source>
</reference>
<organism evidence="8 9">
    <name type="scientific">Gossypium arboreum</name>
    <name type="common">Tree cotton</name>
    <name type="synonym">Gossypium nanking</name>
    <dbReference type="NCBI Taxonomy" id="29729"/>
    <lineage>
        <taxon>Eukaryota</taxon>
        <taxon>Viridiplantae</taxon>
        <taxon>Streptophyta</taxon>
        <taxon>Embryophyta</taxon>
        <taxon>Tracheophyta</taxon>
        <taxon>Spermatophyta</taxon>
        <taxon>Magnoliopsida</taxon>
        <taxon>eudicotyledons</taxon>
        <taxon>Gunneridae</taxon>
        <taxon>Pentapetalae</taxon>
        <taxon>rosids</taxon>
        <taxon>malvids</taxon>
        <taxon>Malvales</taxon>
        <taxon>Malvaceae</taxon>
        <taxon>Malvoideae</taxon>
        <taxon>Gossypium</taxon>
    </lineage>
</organism>
<evidence type="ECO:0000256" key="5">
    <source>
        <dbReference type="ARBA" id="ARBA00023125"/>
    </source>
</evidence>
<evidence type="ECO:0000256" key="2">
    <source>
        <dbReference type="ARBA" id="ARBA00022723"/>
    </source>
</evidence>
<dbReference type="Pfam" id="PF14372">
    <property type="entry name" value="hAT-like_RNase-H"/>
    <property type="match status" value="1"/>
</dbReference>
<dbReference type="PANTHER" id="PTHR46481:SF10">
    <property type="entry name" value="ZINC FINGER BED DOMAIN-CONTAINING PROTEIN 39"/>
    <property type="match status" value="1"/>
</dbReference>
<evidence type="ECO:0000256" key="6">
    <source>
        <dbReference type="ARBA" id="ARBA00023242"/>
    </source>
</evidence>